<organism evidence="1 2">
    <name type="scientific">Hirundo rustica rustica</name>
    <dbReference type="NCBI Taxonomy" id="333673"/>
    <lineage>
        <taxon>Eukaryota</taxon>
        <taxon>Metazoa</taxon>
        <taxon>Chordata</taxon>
        <taxon>Craniata</taxon>
        <taxon>Vertebrata</taxon>
        <taxon>Euteleostomi</taxon>
        <taxon>Archelosauria</taxon>
        <taxon>Archosauria</taxon>
        <taxon>Dinosauria</taxon>
        <taxon>Saurischia</taxon>
        <taxon>Theropoda</taxon>
        <taxon>Coelurosauria</taxon>
        <taxon>Aves</taxon>
        <taxon>Neognathae</taxon>
        <taxon>Neoaves</taxon>
        <taxon>Telluraves</taxon>
        <taxon>Australaves</taxon>
        <taxon>Passeriformes</taxon>
        <taxon>Sylvioidea</taxon>
        <taxon>Hirundinidae</taxon>
        <taxon>Hirundo</taxon>
    </lineage>
</organism>
<accession>A0A3M0JA31</accession>
<reference evidence="1 2" key="1">
    <citation type="submission" date="2018-07" db="EMBL/GenBank/DDBJ databases">
        <title>A high quality draft genome assembly of the barn swallow (H. rustica rustica).</title>
        <authorList>
            <person name="Formenti G."/>
            <person name="Chiara M."/>
            <person name="Poveda L."/>
            <person name="Francoijs K.-J."/>
            <person name="Bonisoli-Alquati A."/>
            <person name="Canova L."/>
            <person name="Gianfranceschi L."/>
            <person name="Horner D.S."/>
            <person name="Saino N."/>
        </authorList>
    </citation>
    <scope>NUCLEOTIDE SEQUENCE [LARGE SCALE GENOMIC DNA]</scope>
    <source>
        <strain evidence="1">Chelidonia</strain>
        <tissue evidence="1">Blood</tissue>
    </source>
</reference>
<dbReference type="EMBL" id="QRBI01000155">
    <property type="protein sequence ID" value="RMB97795.1"/>
    <property type="molecule type" value="Genomic_DNA"/>
</dbReference>
<comment type="caution">
    <text evidence="1">The sequence shown here is derived from an EMBL/GenBank/DDBJ whole genome shotgun (WGS) entry which is preliminary data.</text>
</comment>
<dbReference type="Proteomes" id="UP000269221">
    <property type="component" value="Unassembled WGS sequence"/>
</dbReference>
<evidence type="ECO:0000313" key="1">
    <source>
        <dbReference type="EMBL" id="RMB97795.1"/>
    </source>
</evidence>
<proteinExistence type="predicted"/>
<sequence length="130" mass="14542">MPWSGYLEERLDKGIGSGQQFSHGLMLYSPQFNKSCVKSKTMGFSRKLYVLGNCGMNPLPQEDPEKDTAVAPVHLLECEMSRCAKARSALAWELLVLGETTAPGRGLRTGDNANMGNMGYRRHFFILWLQ</sequence>
<evidence type="ECO:0000313" key="2">
    <source>
        <dbReference type="Proteomes" id="UP000269221"/>
    </source>
</evidence>
<keyword evidence="2" id="KW-1185">Reference proteome</keyword>
<protein>
    <submittedName>
        <fullName evidence="1">Uncharacterized protein</fullName>
    </submittedName>
</protein>
<dbReference type="AlphaFoldDB" id="A0A3M0JA31"/>
<gene>
    <name evidence="1" type="ORF">DUI87_25652</name>
</gene>
<name>A0A3M0JA31_HIRRU</name>